<dbReference type="Gene3D" id="1.20.58.320">
    <property type="entry name" value="TPR-like"/>
    <property type="match status" value="1"/>
</dbReference>
<dbReference type="Pfam" id="PF06041">
    <property type="entry name" value="DUF924"/>
    <property type="match status" value="1"/>
</dbReference>
<evidence type="ECO:0000313" key="2">
    <source>
        <dbReference type="Proteomes" id="UP001380365"/>
    </source>
</evidence>
<dbReference type="EMBL" id="JBBGZA010000001">
    <property type="protein sequence ID" value="MEJ5095684.1"/>
    <property type="molecule type" value="Genomic_DNA"/>
</dbReference>
<organism evidence="1 2">
    <name type="scientific">Sphingomonas molluscorum</name>
    <dbReference type="NCBI Taxonomy" id="418184"/>
    <lineage>
        <taxon>Bacteria</taxon>
        <taxon>Pseudomonadati</taxon>
        <taxon>Pseudomonadota</taxon>
        <taxon>Alphaproteobacteria</taxon>
        <taxon>Sphingomonadales</taxon>
        <taxon>Sphingomonadaceae</taxon>
        <taxon>Sphingomonas</taxon>
    </lineage>
</organism>
<proteinExistence type="predicted"/>
<keyword evidence="2" id="KW-1185">Reference proteome</keyword>
<dbReference type="Proteomes" id="UP001380365">
    <property type="component" value="Unassembled WGS sequence"/>
</dbReference>
<comment type="caution">
    <text evidence="1">The sequence shown here is derived from an EMBL/GenBank/DDBJ whole genome shotgun (WGS) entry which is preliminary data.</text>
</comment>
<evidence type="ECO:0000313" key="1">
    <source>
        <dbReference type="EMBL" id="MEJ5095684.1"/>
    </source>
</evidence>
<reference evidence="1 2" key="1">
    <citation type="submission" date="2023-12" db="EMBL/GenBank/DDBJ databases">
        <title>Gut-associated functions are favored during microbiome assembly across C. elegans life.</title>
        <authorList>
            <person name="Zimmermann J."/>
        </authorList>
    </citation>
    <scope>NUCLEOTIDE SEQUENCE [LARGE SCALE GENOMIC DNA]</scope>
    <source>
        <strain evidence="1 2">JUb134</strain>
    </source>
</reference>
<accession>A0ABU8Q884</accession>
<dbReference type="InterPro" id="IPR010323">
    <property type="entry name" value="DUF924"/>
</dbReference>
<dbReference type="Gene3D" id="1.25.40.10">
    <property type="entry name" value="Tetratricopeptide repeat domain"/>
    <property type="match status" value="1"/>
</dbReference>
<sequence length="192" mass="21057">MAADLGADPSEVQRAADAVLHFWFDELSPEQHFAKDEALDAAIRERFGALRDAVVATDAEGWRDTPERLLAAILLVDQFSRNLYRGSAAAFAADPLGLELALSGIAAGYAPKFEPPRRAFLYMPLMHSEDRGVQRFALRCFSETGLETNLAFAQAHAEVIERFGRFPSRNAALGRDSTAEELAYLSQPGAGW</sequence>
<dbReference type="InterPro" id="IPR011990">
    <property type="entry name" value="TPR-like_helical_dom_sf"/>
</dbReference>
<gene>
    <name evidence="1" type="ORF">WH159_14190</name>
</gene>
<dbReference type="SUPFAM" id="SSF48452">
    <property type="entry name" value="TPR-like"/>
    <property type="match status" value="1"/>
</dbReference>
<protein>
    <submittedName>
        <fullName evidence="1">DUF924 family protein</fullName>
    </submittedName>
</protein>
<name>A0ABU8Q884_9SPHN</name>
<dbReference type="RefSeq" id="WP_132882115.1">
    <property type="nucleotide sequence ID" value="NZ_JBBGZA010000001.1"/>
</dbReference>